<dbReference type="AlphaFoldDB" id="A0A2A6C4C5"/>
<accession>A0A2A6C4C5</accession>
<reference evidence="2" key="1">
    <citation type="journal article" date="2008" name="Nat. Genet.">
        <title>The Pristionchus pacificus genome provides a unique perspective on nematode lifestyle and parasitism.</title>
        <authorList>
            <person name="Dieterich C."/>
            <person name="Clifton S.W."/>
            <person name="Schuster L.N."/>
            <person name="Chinwalla A."/>
            <person name="Delehaunty K."/>
            <person name="Dinkelacker I."/>
            <person name="Fulton L."/>
            <person name="Fulton R."/>
            <person name="Godfrey J."/>
            <person name="Minx P."/>
            <person name="Mitreva M."/>
            <person name="Roeseler W."/>
            <person name="Tian H."/>
            <person name="Witte H."/>
            <person name="Yang S.P."/>
            <person name="Wilson R.K."/>
            <person name="Sommer R.J."/>
        </authorList>
    </citation>
    <scope>NUCLEOTIDE SEQUENCE [LARGE SCALE GENOMIC DNA]</scope>
    <source>
        <strain evidence="2">PS312</strain>
    </source>
</reference>
<organism evidence="1 2">
    <name type="scientific">Pristionchus pacificus</name>
    <name type="common">Parasitic nematode worm</name>
    <dbReference type="NCBI Taxonomy" id="54126"/>
    <lineage>
        <taxon>Eukaryota</taxon>
        <taxon>Metazoa</taxon>
        <taxon>Ecdysozoa</taxon>
        <taxon>Nematoda</taxon>
        <taxon>Chromadorea</taxon>
        <taxon>Rhabditida</taxon>
        <taxon>Rhabditina</taxon>
        <taxon>Diplogasteromorpha</taxon>
        <taxon>Diplogasteroidea</taxon>
        <taxon>Neodiplogasteridae</taxon>
        <taxon>Pristionchus</taxon>
    </lineage>
</organism>
<reference evidence="1" key="2">
    <citation type="submission" date="2022-06" db="UniProtKB">
        <authorList>
            <consortium name="EnsemblMetazoa"/>
        </authorList>
    </citation>
    <scope>IDENTIFICATION</scope>
    <source>
        <strain evidence="1">PS312</strain>
    </source>
</reference>
<sequence length="70" mass="7221">MVSSTVSFILLLLLIAFIATSSVNAQFGWGHHGGWGGGGHHGGWGGGWLKVIAQTPAIGQTNFMGTQVVT</sequence>
<evidence type="ECO:0000313" key="2">
    <source>
        <dbReference type="Proteomes" id="UP000005239"/>
    </source>
</evidence>
<dbReference type="Proteomes" id="UP000005239">
    <property type="component" value="Unassembled WGS sequence"/>
</dbReference>
<dbReference type="EnsemblMetazoa" id="PPA45584.1">
    <property type="protein sequence ID" value="PPA45584.1"/>
    <property type="gene ID" value="WBGene00283953"/>
</dbReference>
<name>A0A2A6C4C5_PRIPA</name>
<protein>
    <submittedName>
        <fullName evidence="1">Uncharacterized protein</fullName>
    </submittedName>
</protein>
<evidence type="ECO:0000313" key="1">
    <source>
        <dbReference type="EnsemblMetazoa" id="PPA45584.1"/>
    </source>
</evidence>
<gene>
    <name evidence="1" type="primary">WBGene00283953</name>
</gene>
<accession>A0A8R1V3F2</accession>
<proteinExistence type="predicted"/>
<keyword evidence="2" id="KW-1185">Reference proteome</keyword>